<proteinExistence type="predicted"/>
<feature type="region of interest" description="Disordered" evidence="1">
    <location>
        <begin position="1"/>
        <end position="24"/>
    </location>
</feature>
<gene>
    <name evidence="3" type="ORF">PISL3812_01345</name>
</gene>
<dbReference type="Gene3D" id="2.30.29.30">
    <property type="entry name" value="Pleckstrin-homology domain (PH domain)/Phosphotyrosine-binding domain (PTB)"/>
    <property type="match status" value="2"/>
</dbReference>
<sequence length="448" mass="49747">MAQSISAVSSSHDSQPKPPSRPIPIRQQLSQLSLGDLPQPRSTSRNGHLNLNTFSPVNEYGSFEFDRVFKRGKVFCKIRSRHAFKSSWKPGYLVLRPNLLSVYKDEDEARLLLSITLTEVTAVAPVSSTRHPRDYTWSIFTPSKNYRFQSVSFQSVSDQDAEDWIERIRSELHVDEEEEAIIAESKSRPVHSSALSDPDDQQGVITASELSDFGENEQQYPPRVTSPLPELAKTASRGRNLPFIQEYSGNEITEFSDLSDGPDSQARAQQRLSKPKVGGGGGGGASASNTASDQPHRPSLARESVSSGPLGDPDRVIYQGYLQVLRSKHGVRQWKKLWVVLRPISLALYKDDKEYCATRIIPMSQVITAAEIDPISRSKSFCLQIITDDRPSYRCCAPDEESLAKWLGALKSIIAARRKALLEKEKSTAGGVVPVIVATTPEPFQPLR</sequence>
<organism evidence="3 4">
    <name type="scientific">Talaromyces islandicus</name>
    <name type="common">Penicillium islandicum</name>
    <dbReference type="NCBI Taxonomy" id="28573"/>
    <lineage>
        <taxon>Eukaryota</taxon>
        <taxon>Fungi</taxon>
        <taxon>Dikarya</taxon>
        <taxon>Ascomycota</taxon>
        <taxon>Pezizomycotina</taxon>
        <taxon>Eurotiomycetes</taxon>
        <taxon>Eurotiomycetidae</taxon>
        <taxon>Eurotiales</taxon>
        <taxon>Trichocomaceae</taxon>
        <taxon>Talaromyces</taxon>
        <taxon>Talaromyces sect. Islandici</taxon>
    </lineage>
</organism>
<dbReference type="EMBL" id="CVMT01000001">
    <property type="protein sequence ID" value="CRG83997.1"/>
    <property type="molecule type" value="Genomic_DNA"/>
</dbReference>
<feature type="region of interest" description="Disordered" evidence="1">
    <location>
        <begin position="211"/>
        <end position="239"/>
    </location>
</feature>
<dbReference type="OMA" id="SWKPAYL"/>
<dbReference type="CDD" id="cd13299">
    <property type="entry name" value="PH2_PH_fungal"/>
    <property type="match status" value="1"/>
</dbReference>
<dbReference type="SMART" id="SM00233">
    <property type="entry name" value="PH"/>
    <property type="match status" value="2"/>
</dbReference>
<reference evidence="3 4" key="1">
    <citation type="submission" date="2015-04" db="EMBL/GenBank/DDBJ databases">
        <authorList>
            <person name="Syromyatnikov M.Y."/>
            <person name="Popov V.N."/>
        </authorList>
    </citation>
    <scope>NUCLEOTIDE SEQUENCE [LARGE SCALE GENOMIC DNA]</scope>
    <source>
        <strain evidence="3">WF-38-12</strain>
    </source>
</reference>
<feature type="compositionally biased region" description="Polar residues" evidence="1">
    <location>
        <begin position="1"/>
        <end position="13"/>
    </location>
</feature>
<protein>
    <recommendedName>
        <fullName evidence="2">PH domain-containing protein</fullName>
    </recommendedName>
</protein>
<dbReference type="PROSITE" id="PS50003">
    <property type="entry name" value="PH_DOMAIN"/>
    <property type="match status" value="2"/>
</dbReference>
<accession>A0A0U1LLW1</accession>
<evidence type="ECO:0000259" key="2">
    <source>
        <dbReference type="PROSITE" id="PS50003"/>
    </source>
</evidence>
<evidence type="ECO:0000313" key="4">
    <source>
        <dbReference type="Proteomes" id="UP000054383"/>
    </source>
</evidence>
<feature type="domain" description="PH" evidence="2">
    <location>
        <begin position="67"/>
        <end position="173"/>
    </location>
</feature>
<dbReference type="STRING" id="28573.A0A0U1LLW1"/>
<dbReference type="SUPFAM" id="SSF50729">
    <property type="entry name" value="PH domain-like"/>
    <property type="match status" value="2"/>
</dbReference>
<keyword evidence="4" id="KW-1185">Reference proteome</keyword>
<dbReference type="PANTHER" id="PTHR14336:SF8">
    <property type="entry name" value="PROTEIN OPY1"/>
    <property type="match status" value="1"/>
</dbReference>
<feature type="region of interest" description="Disordered" evidence="1">
    <location>
        <begin position="183"/>
        <end position="202"/>
    </location>
</feature>
<dbReference type="AlphaFoldDB" id="A0A0U1LLW1"/>
<name>A0A0U1LLW1_TALIS</name>
<dbReference type="Pfam" id="PF00169">
    <property type="entry name" value="PH"/>
    <property type="match status" value="2"/>
</dbReference>
<evidence type="ECO:0000256" key="1">
    <source>
        <dbReference type="SAM" id="MobiDB-lite"/>
    </source>
</evidence>
<dbReference type="InterPro" id="IPR011993">
    <property type="entry name" value="PH-like_dom_sf"/>
</dbReference>
<evidence type="ECO:0000313" key="3">
    <source>
        <dbReference type="EMBL" id="CRG83997.1"/>
    </source>
</evidence>
<feature type="region of interest" description="Disordered" evidence="1">
    <location>
        <begin position="253"/>
        <end position="308"/>
    </location>
</feature>
<dbReference type="InterPro" id="IPR001849">
    <property type="entry name" value="PH_domain"/>
</dbReference>
<dbReference type="InterPro" id="IPR051707">
    <property type="entry name" value="PI-Interact_SigTrans_Reg"/>
</dbReference>
<dbReference type="OrthoDB" id="2157866at2759"/>
<dbReference type="Proteomes" id="UP000054383">
    <property type="component" value="Unassembled WGS sequence"/>
</dbReference>
<dbReference type="PANTHER" id="PTHR14336">
    <property type="entry name" value="TANDEM PH DOMAIN CONTAINING PROTEIN"/>
    <property type="match status" value="1"/>
</dbReference>
<feature type="domain" description="PH" evidence="2">
    <location>
        <begin position="315"/>
        <end position="415"/>
    </location>
</feature>